<proteinExistence type="predicted"/>
<dbReference type="PANTHER" id="PTHR31126:SF1">
    <property type="entry name" value="TYROSINE SPECIFIC PROTEIN PHOSPHATASES DOMAIN-CONTAINING PROTEIN"/>
    <property type="match status" value="1"/>
</dbReference>
<evidence type="ECO:0000259" key="2">
    <source>
        <dbReference type="PROSITE" id="PS50056"/>
    </source>
</evidence>
<dbReference type="InterPro" id="IPR000387">
    <property type="entry name" value="Tyr_Pase_dom"/>
</dbReference>
<dbReference type="GO" id="GO:0004721">
    <property type="term" value="F:phosphoprotein phosphatase activity"/>
    <property type="evidence" value="ECO:0007669"/>
    <property type="project" value="InterPro"/>
</dbReference>
<feature type="region of interest" description="Disordered" evidence="1">
    <location>
        <begin position="1"/>
        <end position="71"/>
    </location>
</feature>
<dbReference type="GeneID" id="19165805"/>
<dbReference type="STRING" id="1182542.W9YTV8"/>
<dbReference type="Proteomes" id="UP000019478">
    <property type="component" value="Unassembled WGS sequence"/>
</dbReference>
<dbReference type="RefSeq" id="XP_007730005.1">
    <property type="nucleotide sequence ID" value="XM_007731815.1"/>
</dbReference>
<dbReference type="PANTHER" id="PTHR31126">
    <property type="entry name" value="TYROSINE-PROTEIN PHOSPHATASE"/>
    <property type="match status" value="1"/>
</dbReference>
<evidence type="ECO:0000313" key="3">
    <source>
        <dbReference type="EMBL" id="EXJ93115.1"/>
    </source>
</evidence>
<feature type="region of interest" description="Disordered" evidence="1">
    <location>
        <begin position="91"/>
        <end position="111"/>
    </location>
</feature>
<reference evidence="3 4" key="1">
    <citation type="submission" date="2013-03" db="EMBL/GenBank/DDBJ databases">
        <title>The Genome Sequence of Capronia epimyces CBS 606.96.</title>
        <authorList>
            <consortium name="The Broad Institute Genomics Platform"/>
            <person name="Cuomo C."/>
            <person name="de Hoog S."/>
            <person name="Gorbushina A."/>
            <person name="Walker B."/>
            <person name="Young S.K."/>
            <person name="Zeng Q."/>
            <person name="Gargeya S."/>
            <person name="Fitzgerald M."/>
            <person name="Haas B."/>
            <person name="Abouelleil A."/>
            <person name="Allen A.W."/>
            <person name="Alvarado L."/>
            <person name="Arachchi H.M."/>
            <person name="Berlin A.M."/>
            <person name="Chapman S.B."/>
            <person name="Gainer-Dewar J."/>
            <person name="Goldberg J."/>
            <person name="Griggs A."/>
            <person name="Gujja S."/>
            <person name="Hansen M."/>
            <person name="Howarth C."/>
            <person name="Imamovic A."/>
            <person name="Ireland A."/>
            <person name="Larimer J."/>
            <person name="McCowan C."/>
            <person name="Murphy C."/>
            <person name="Pearson M."/>
            <person name="Poon T.W."/>
            <person name="Priest M."/>
            <person name="Roberts A."/>
            <person name="Saif S."/>
            <person name="Shea T."/>
            <person name="Sisk P."/>
            <person name="Sykes S."/>
            <person name="Wortman J."/>
            <person name="Nusbaum C."/>
            <person name="Birren B."/>
        </authorList>
    </citation>
    <scope>NUCLEOTIDE SEQUENCE [LARGE SCALE GENOMIC DNA]</scope>
    <source>
        <strain evidence="3 4">CBS 606.96</strain>
    </source>
</reference>
<organism evidence="3 4">
    <name type="scientific">Capronia epimyces CBS 606.96</name>
    <dbReference type="NCBI Taxonomy" id="1182542"/>
    <lineage>
        <taxon>Eukaryota</taxon>
        <taxon>Fungi</taxon>
        <taxon>Dikarya</taxon>
        <taxon>Ascomycota</taxon>
        <taxon>Pezizomycotina</taxon>
        <taxon>Eurotiomycetes</taxon>
        <taxon>Chaetothyriomycetidae</taxon>
        <taxon>Chaetothyriales</taxon>
        <taxon>Herpotrichiellaceae</taxon>
        <taxon>Capronia</taxon>
    </lineage>
</organism>
<dbReference type="Pfam" id="PF13350">
    <property type="entry name" value="Y_phosphatase3"/>
    <property type="match status" value="1"/>
</dbReference>
<name>W9YTV8_9EURO</name>
<evidence type="ECO:0000256" key="1">
    <source>
        <dbReference type="SAM" id="MobiDB-lite"/>
    </source>
</evidence>
<dbReference type="HOGENOM" id="CLU_057546_1_3_1"/>
<dbReference type="PROSITE" id="PS50056">
    <property type="entry name" value="TYR_PHOSPHATASE_2"/>
    <property type="match status" value="1"/>
</dbReference>
<dbReference type="InterPro" id="IPR026893">
    <property type="entry name" value="Tyr/Ser_Pase_IphP-type"/>
</dbReference>
<dbReference type="OrthoDB" id="449382at2759"/>
<dbReference type="Gene3D" id="3.90.190.10">
    <property type="entry name" value="Protein tyrosine phosphatase superfamily"/>
    <property type="match status" value="1"/>
</dbReference>
<sequence length="421" mass="45924">MADPNPNPNPSVPSSDTPYQPYMDVKPPPGFSRSHPDGRPLTEADVEAQEASQKANRLATPEPKNFGVAFPDNLPTPPFVHVQGVPNFRELGGYRCQPPSSASDSAADGSPTSTYALRRGLLFRCAHPTHLTPTGAEYLTKTLNVHDVYDLRSLPEITRLAATVTNSGKDVYPLADPKTGCVDHYPGLTRHFTPVYQTEDYGPVALATKLAWYTTVHMHDEEVGFAYSEGFVKAYRDIATHGATQAYAVMFRHLLETPSDPLLFHCTAGKDRTGVFAALVLKLIGVDEDTICWEYALTEPGLGEWRSQFIDRMTQTGLGSGGGSNAPDRPQKIYIGKDRPGMTREEAALICGSRAGNMRAFLKTVLEAEFGGVEKYLVDKCGLNPDEVQRLRDSLIVKLPEDQVVTPSAIDGWTPDGGCVD</sequence>
<dbReference type="InterPro" id="IPR029021">
    <property type="entry name" value="Prot-tyrosine_phosphatase-like"/>
</dbReference>
<protein>
    <recommendedName>
        <fullName evidence="2">Tyrosine specific protein phosphatases domain-containing protein</fullName>
    </recommendedName>
</protein>
<dbReference type="SUPFAM" id="SSF52799">
    <property type="entry name" value="(Phosphotyrosine protein) phosphatases II"/>
    <property type="match status" value="1"/>
</dbReference>
<accession>W9YTV8</accession>
<feature type="domain" description="Tyrosine specific protein phosphatases" evidence="2">
    <location>
        <begin position="229"/>
        <end position="310"/>
    </location>
</feature>
<comment type="caution">
    <text evidence="3">The sequence shown here is derived from an EMBL/GenBank/DDBJ whole genome shotgun (WGS) entry which is preliminary data.</text>
</comment>
<dbReference type="PROSITE" id="PS00383">
    <property type="entry name" value="TYR_PHOSPHATASE_1"/>
    <property type="match status" value="1"/>
</dbReference>
<keyword evidence="4" id="KW-1185">Reference proteome</keyword>
<gene>
    <name evidence="3" type="ORF">A1O3_01672</name>
</gene>
<feature type="compositionally biased region" description="Pro residues" evidence="1">
    <location>
        <begin position="1"/>
        <end position="11"/>
    </location>
</feature>
<dbReference type="AlphaFoldDB" id="W9YTV8"/>
<evidence type="ECO:0000313" key="4">
    <source>
        <dbReference type="Proteomes" id="UP000019478"/>
    </source>
</evidence>
<dbReference type="EMBL" id="AMGY01000001">
    <property type="protein sequence ID" value="EXJ93115.1"/>
    <property type="molecule type" value="Genomic_DNA"/>
</dbReference>
<dbReference type="eggNOG" id="ENOG502S0PE">
    <property type="taxonomic scope" value="Eukaryota"/>
</dbReference>
<feature type="compositionally biased region" description="Low complexity" evidence="1">
    <location>
        <begin position="98"/>
        <end position="111"/>
    </location>
</feature>
<dbReference type="InterPro" id="IPR016130">
    <property type="entry name" value="Tyr_Pase_AS"/>
</dbReference>